<organism evidence="10 11">
    <name type="scientific">Leptospira hartskeerlii</name>
    <dbReference type="NCBI Taxonomy" id="2023177"/>
    <lineage>
        <taxon>Bacteria</taxon>
        <taxon>Pseudomonadati</taxon>
        <taxon>Spirochaetota</taxon>
        <taxon>Spirochaetia</taxon>
        <taxon>Leptospirales</taxon>
        <taxon>Leptospiraceae</taxon>
        <taxon>Leptospira</taxon>
    </lineage>
</organism>
<evidence type="ECO:0000256" key="4">
    <source>
        <dbReference type="ARBA" id="ARBA00022605"/>
    </source>
</evidence>
<keyword evidence="5" id="KW-0210">Decarboxylase</keyword>
<comment type="pathway">
    <text evidence="2">Amino-acid biosynthesis; L-tryptophan biosynthesis; L-tryptophan from chorismate: step 4/5.</text>
</comment>
<dbReference type="Proteomes" id="UP000232196">
    <property type="component" value="Unassembled WGS sequence"/>
</dbReference>
<dbReference type="Gene3D" id="3.20.20.70">
    <property type="entry name" value="Aldolase class I"/>
    <property type="match status" value="1"/>
</dbReference>
<reference evidence="10 11" key="1">
    <citation type="submission" date="2017-07" db="EMBL/GenBank/DDBJ databases">
        <title>Leptospira spp. isolated from tropical soils.</title>
        <authorList>
            <person name="Thibeaux R."/>
            <person name="Iraola G."/>
            <person name="Ferres I."/>
            <person name="Bierque E."/>
            <person name="Girault D."/>
            <person name="Soupe-Gilbert M.-E."/>
            <person name="Picardeau M."/>
            <person name="Goarant C."/>
        </authorList>
    </citation>
    <scope>NUCLEOTIDE SEQUENCE [LARGE SCALE GENOMIC DNA]</scope>
    <source>
        <strain evidence="10 11">MCA1-C-A1</strain>
    </source>
</reference>
<keyword evidence="7" id="KW-0057">Aromatic amino acid biosynthesis</keyword>
<dbReference type="PANTHER" id="PTHR22854:SF2">
    <property type="entry name" value="INDOLE-3-GLYCEROL-PHOSPHATE SYNTHASE"/>
    <property type="match status" value="1"/>
</dbReference>
<accession>A0A2M9XD23</accession>
<comment type="caution">
    <text evidence="10">The sequence shown here is derived from an EMBL/GenBank/DDBJ whole genome shotgun (WGS) entry which is preliminary data.</text>
</comment>
<dbReference type="OrthoDB" id="9804217at2"/>
<feature type="domain" description="Indole-3-glycerol phosphate synthase" evidence="9">
    <location>
        <begin position="10"/>
        <end position="246"/>
    </location>
</feature>
<proteinExistence type="predicted"/>
<dbReference type="PANTHER" id="PTHR22854">
    <property type="entry name" value="TRYPTOPHAN BIOSYNTHESIS PROTEIN"/>
    <property type="match status" value="1"/>
</dbReference>
<evidence type="ECO:0000259" key="9">
    <source>
        <dbReference type="Pfam" id="PF00218"/>
    </source>
</evidence>
<evidence type="ECO:0000256" key="6">
    <source>
        <dbReference type="ARBA" id="ARBA00022822"/>
    </source>
</evidence>
<dbReference type="AlphaFoldDB" id="A0A2M9XD23"/>
<dbReference type="Pfam" id="PF00218">
    <property type="entry name" value="IGPS"/>
    <property type="match status" value="1"/>
</dbReference>
<protein>
    <recommendedName>
        <fullName evidence="3">indole-3-glycerol-phosphate synthase</fullName>
        <ecNumber evidence="3">4.1.1.48</ecNumber>
    </recommendedName>
</protein>
<evidence type="ECO:0000256" key="1">
    <source>
        <dbReference type="ARBA" id="ARBA00001633"/>
    </source>
</evidence>
<name>A0A2M9XD23_9LEPT</name>
<dbReference type="GO" id="GO:0004640">
    <property type="term" value="F:phosphoribosylanthranilate isomerase activity"/>
    <property type="evidence" value="ECO:0007669"/>
    <property type="project" value="TreeGrafter"/>
</dbReference>
<dbReference type="CDD" id="cd00331">
    <property type="entry name" value="IGPS"/>
    <property type="match status" value="1"/>
</dbReference>
<keyword evidence="8 10" id="KW-0456">Lyase</keyword>
<keyword evidence="4" id="KW-0028">Amino-acid biosynthesis</keyword>
<evidence type="ECO:0000256" key="5">
    <source>
        <dbReference type="ARBA" id="ARBA00022793"/>
    </source>
</evidence>
<dbReference type="InterPro" id="IPR013785">
    <property type="entry name" value="Aldolase_TIM"/>
</dbReference>
<evidence type="ECO:0000256" key="7">
    <source>
        <dbReference type="ARBA" id="ARBA00023141"/>
    </source>
</evidence>
<comment type="catalytic activity">
    <reaction evidence="1">
        <text>1-(2-carboxyphenylamino)-1-deoxy-D-ribulose 5-phosphate + H(+) = (1S,2R)-1-C-(indol-3-yl)glycerol 3-phosphate + CO2 + H2O</text>
        <dbReference type="Rhea" id="RHEA:23476"/>
        <dbReference type="ChEBI" id="CHEBI:15377"/>
        <dbReference type="ChEBI" id="CHEBI:15378"/>
        <dbReference type="ChEBI" id="CHEBI:16526"/>
        <dbReference type="ChEBI" id="CHEBI:58613"/>
        <dbReference type="ChEBI" id="CHEBI:58866"/>
        <dbReference type="EC" id="4.1.1.48"/>
    </reaction>
</comment>
<dbReference type="FunFam" id="3.20.20.70:FF:000024">
    <property type="entry name" value="Indole-3-glycerol phosphate synthase"/>
    <property type="match status" value="1"/>
</dbReference>
<keyword evidence="6" id="KW-0822">Tryptophan biosynthesis</keyword>
<evidence type="ECO:0000256" key="3">
    <source>
        <dbReference type="ARBA" id="ARBA00012362"/>
    </source>
</evidence>
<dbReference type="EC" id="4.1.1.48" evidence="3"/>
<dbReference type="EMBL" id="NPDN01000005">
    <property type="protein sequence ID" value="PJZ25606.1"/>
    <property type="molecule type" value="Genomic_DNA"/>
</dbReference>
<dbReference type="UniPathway" id="UPA00035">
    <property type="reaction ID" value="UER00043"/>
</dbReference>
<evidence type="ECO:0000256" key="8">
    <source>
        <dbReference type="ARBA" id="ARBA00023239"/>
    </source>
</evidence>
<evidence type="ECO:0000256" key="2">
    <source>
        <dbReference type="ARBA" id="ARBA00004696"/>
    </source>
</evidence>
<evidence type="ECO:0000313" key="11">
    <source>
        <dbReference type="Proteomes" id="UP000232196"/>
    </source>
</evidence>
<evidence type="ECO:0000313" key="10">
    <source>
        <dbReference type="EMBL" id="PJZ25606.1"/>
    </source>
</evidence>
<dbReference type="InterPro" id="IPR013798">
    <property type="entry name" value="Indole-3-glycerol_P_synth_dom"/>
</dbReference>
<dbReference type="RefSeq" id="WP_100706979.1">
    <property type="nucleotide sequence ID" value="NZ_NPDL01000008.1"/>
</dbReference>
<dbReference type="GO" id="GO:0004425">
    <property type="term" value="F:indole-3-glycerol-phosphate synthase activity"/>
    <property type="evidence" value="ECO:0007669"/>
    <property type="project" value="UniProtKB-EC"/>
</dbReference>
<dbReference type="SUPFAM" id="SSF51366">
    <property type="entry name" value="Ribulose-phoshate binding barrel"/>
    <property type="match status" value="1"/>
</dbReference>
<gene>
    <name evidence="10" type="ORF">CH357_11060</name>
</gene>
<dbReference type="InterPro" id="IPR011060">
    <property type="entry name" value="RibuloseP-bd_barrel"/>
</dbReference>
<dbReference type="GO" id="GO:0000162">
    <property type="term" value="P:L-tryptophan biosynthetic process"/>
    <property type="evidence" value="ECO:0007669"/>
    <property type="project" value="UniProtKB-UniPathway"/>
</dbReference>
<dbReference type="InterPro" id="IPR045186">
    <property type="entry name" value="Indole-3-glycerol_P_synth"/>
</dbReference>
<keyword evidence="11" id="KW-1185">Reference proteome</keyword>
<sequence length="250" mass="27947">MMALHRVLQEIVEEKKREIETIPEYNPAPYSGVGLWQSLRSRKFSIISECKKMSPSSGIIRQEYDAVSIAKTYSECGATAISVLTDKKYFGGSLEDLKNVSSQVNIPILRKDFILDTKQIAEAREFGAAAILLIVRILTPEKLTELIKEAKKYNMDVLTEIHTEEEAIIATKAGANIVGINTRDLDDFTIHQDLVPKVASKLSPNIVKVGESGVKSKADLDEFRSHVDAALIGTYFMEKADIRKAWLELF</sequence>